<reference evidence="1 2" key="1">
    <citation type="submission" date="2015-11" db="EMBL/GenBank/DDBJ databases">
        <title>Genomic analysis of 38 Legionella species identifies large and diverse effector repertoires.</title>
        <authorList>
            <person name="Burstein D."/>
            <person name="Amaro F."/>
            <person name="Zusman T."/>
            <person name="Lifshitz Z."/>
            <person name="Cohen O."/>
            <person name="Gilbert J.A."/>
            <person name="Pupko T."/>
            <person name="Shuman H.A."/>
            <person name="Segal G."/>
        </authorList>
    </citation>
    <scope>NUCLEOTIDE SEQUENCE [LARGE SCALE GENOMIC DNA]</scope>
    <source>
        <strain evidence="1 2">CDC#1442-AUS-E</strain>
    </source>
</reference>
<dbReference type="OrthoDB" id="5636482at2"/>
<protein>
    <submittedName>
        <fullName evidence="1">Uncharacterized protein</fullName>
    </submittedName>
</protein>
<organism evidence="1 2">
    <name type="scientific">Legionella quinlivanii</name>
    <dbReference type="NCBI Taxonomy" id="45073"/>
    <lineage>
        <taxon>Bacteria</taxon>
        <taxon>Pseudomonadati</taxon>
        <taxon>Pseudomonadota</taxon>
        <taxon>Gammaproteobacteria</taxon>
        <taxon>Legionellales</taxon>
        <taxon>Legionellaceae</taxon>
        <taxon>Legionella</taxon>
    </lineage>
</organism>
<dbReference type="RefSeq" id="WP_058508738.1">
    <property type="nucleotide sequence ID" value="NZ_CAAAIK010000004.1"/>
</dbReference>
<name>A0A0W0XL13_9GAMM</name>
<evidence type="ECO:0000313" key="1">
    <source>
        <dbReference type="EMBL" id="KTD45202.1"/>
    </source>
</evidence>
<gene>
    <name evidence="1" type="ORF">Lqui_2673</name>
</gene>
<keyword evidence="2" id="KW-1185">Reference proteome</keyword>
<evidence type="ECO:0000313" key="2">
    <source>
        <dbReference type="Proteomes" id="UP000054618"/>
    </source>
</evidence>
<dbReference type="SUPFAM" id="SSF51905">
    <property type="entry name" value="FAD/NAD(P)-binding domain"/>
    <property type="match status" value="1"/>
</dbReference>
<dbReference type="PATRIC" id="fig|45073.5.peg.2841"/>
<dbReference type="InterPro" id="IPR036188">
    <property type="entry name" value="FAD/NAD-bd_sf"/>
</dbReference>
<comment type="caution">
    <text evidence="1">The sequence shown here is derived from an EMBL/GenBank/DDBJ whole genome shotgun (WGS) entry which is preliminary data.</text>
</comment>
<dbReference type="Proteomes" id="UP000054618">
    <property type="component" value="Unassembled WGS sequence"/>
</dbReference>
<dbReference type="AlphaFoldDB" id="A0A0W0XL13"/>
<proteinExistence type="predicted"/>
<dbReference type="EMBL" id="LNYS01000025">
    <property type="protein sequence ID" value="KTD45202.1"/>
    <property type="molecule type" value="Genomic_DNA"/>
</dbReference>
<dbReference type="STRING" id="45073.Lqui_2673"/>
<dbReference type="Gene3D" id="3.50.50.60">
    <property type="entry name" value="FAD/NAD(P)-binding domain"/>
    <property type="match status" value="1"/>
</dbReference>
<sequence>MTKIVISGAGLGGLYTANRLINEGVKPENIIIIDPRAGRYTRPGHINHSTFAKVERYTHISTHHSSAHHIKELERRMYERLSLSGVSFREESFIDLQPHTNTQESGVITKDKKGKQHVYPAAYVFDCSGKDAVVAQAVNRHQEKSNQDVVFKSTQLADVNPITDHLVAHVRVSNHISIDDFSFKGNTDPVPMHYKRASPEKNVSTKEELRKMGWNFETFPGFYTYSQSGSDKICLYMESPLNMPEQKQKEWINLVLSINSQGRVNSYMELKPSNTYAYKPRIMQFKSEPHVLNRASFKSSDLPTVIVGFDALKGFDYREASGVDSGIDCFELMLKHIEIQNGNIKNIDLQAIDQNVLNYIHGKYKKDLISRLADRQESINNGYEYFSDIYEKAAAALPESDSAKKKYRDTAAQLANQSAMTLFSSLESRDKDELKSLEALNKCLRMMIRAKTLLPASATQEHHDINIKLQKVIQYLRLEIAALDVAPIQSLEKRQRLDKLCKSIQDNFTQLDGNFAHNTVQKKMTEILERISQNSSGASPLMMTPENPLLGSSLPFLISALSLASSPVPSAPSFFQLRPSTSSAGARSLIQLLLLGSILSGLGEDEEISSSLSLN</sequence>
<accession>A0A0W0XL13</accession>